<proteinExistence type="predicted"/>
<dbReference type="Gene3D" id="3.40.50.1820">
    <property type="entry name" value="alpha/beta hydrolase"/>
    <property type="match status" value="1"/>
</dbReference>
<dbReference type="SUPFAM" id="SSF53474">
    <property type="entry name" value="alpha/beta-Hydrolases"/>
    <property type="match status" value="1"/>
</dbReference>
<dbReference type="OrthoDB" id="495620at2"/>
<dbReference type="STRING" id="1122247.GCA_000379865_00821"/>
<organism evidence="2 3">
    <name type="scientific">Mycolicibacterium hassiacum (strain DSM 44199 / CIP 105218 / JCM 12690 / 3849)</name>
    <name type="common">Mycobacterium hassiacum</name>
    <dbReference type="NCBI Taxonomy" id="1122247"/>
    <lineage>
        <taxon>Bacteria</taxon>
        <taxon>Bacillati</taxon>
        <taxon>Actinomycetota</taxon>
        <taxon>Actinomycetes</taxon>
        <taxon>Mycobacteriales</taxon>
        <taxon>Mycobacteriaceae</taxon>
        <taxon>Mycolicibacterium</taxon>
    </lineage>
</organism>
<dbReference type="EMBL" id="AMRA01000114">
    <property type="protein sequence ID" value="EKF21765.1"/>
    <property type="molecule type" value="Genomic_DNA"/>
</dbReference>
<dbReference type="GO" id="GO:0016787">
    <property type="term" value="F:hydrolase activity"/>
    <property type="evidence" value="ECO:0007669"/>
    <property type="project" value="UniProtKB-KW"/>
</dbReference>
<reference evidence="2 3" key="1">
    <citation type="journal article" date="2012" name="J. Bacteriol.">
        <title>Genome sequence of Mycobacterium hassiacum DSM 44199, a rare source of heat-stable mycobacterial proteins.</title>
        <authorList>
            <person name="Tiago I."/>
            <person name="Maranha A."/>
            <person name="Mendes V."/>
            <person name="Alarico S."/>
            <person name="Moynihan P.J."/>
            <person name="Clarke A.J."/>
            <person name="Macedo-Ribeiro S."/>
            <person name="Pereira P.J."/>
            <person name="Empadinhas N."/>
        </authorList>
    </citation>
    <scope>NUCLEOTIDE SEQUENCE [LARGE SCALE GENOMIC DNA]</scope>
    <source>
        <strain evidence="3">DSM 44199 / CIP 105218 / JCM 12690 / 3849</strain>
    </source>
</reference>
<feature type="domain" description="AB hydrolase-1" evidence="1">
    <location>
        <begin position="20"/>
        <end position="243"/>
    </location>
</feature>
<sequence>MTGPRLIADPDVVRAGSGAPLVLAHGAGGSVMTNFGQLIDTLSDTRTLIGVNYPGSGATPPDPDALRLDVLADSVVQAAVDAGFDRFPILGLSLGTAVAVTAAARHPDRVTGLLLTVGLARADEQLRLVVDTWTALVDAGNLRALAAYLVSLASPKVLGALDRAAADEAIAAQLATYPDGGADQARLAAAVDIVDICGEITVPTVVFAAGQDRIVLAETTRRLAAAIPGAKLIDYPDAGHIFTPDEAKVWIADIADFLREHRL</sequence>
<dbReference type="eggNOG" id="COG2021">
    <property type="taxonomic scope" value="Bacteria"/>
</dbReference>
<dbReference type="PANTHER" id="PTHR43433:SF5">
    <property type="entry name" value="AB HYDROLASE-1 DOMAIN-CONTAINING PROTEIN"/>
    <property type="match status" value="1"/>
</dbReference>
<keyword evidence="3" id="KW-1185">Reference proteome</keyword>
<dbReference type="Proteomes" id="UP000006265">
    <property type="component" value="Unassembled WGS sequence"/>
</dbReference>
<dbReference type="InterPro" id="IPR029058">
    <property type="entry name" value="AB_hydrolase_fold"/>
</dbReference>
<dbReference type="Pfam" id="PF00561">
    <property type="entry name" value="Abhydrolase_1"/>
    <property type="match status" value="1"/>
</dbReference>
<dbReference type="InterPro" id="IPR050471">
    <property type="entry name" value="AB_hydrolase"/>
</dbReference>
<comment type="caution">
    <text evidence="2">The sequence shown here is derived from an EMBL/GenBank/DDBJ whole genome shotgun (WGS) entry which is preliminary data.</text>
</comment>
<dbReference type="AlphaFoldDB" id="K5BA78"/>
<protein>
    <submittedName>
        <fullName evidence="2">Alpha/beta hydrolase fold family protein</fullName>
    </submittedName>
</protein>
<evidence type="ECO:0000259" key="1">
    <source>
        <dbReference type="Pfam" id="PF00561"/>
    </source>
</evidence>
<name>K5BA78_MYCHD</name>
<dbReference type="RefSeq" id="WP_005631309.1">
    <property type="nucleotide sequence ID" value="NZ_AMRA01000114.1"/>
</dbReference>
<keyword evidence="2" id="KW-0378">Hydrolase</keyword>
<accession>K5BA78</accession>
<evidence type="ECO:0000313" key="2">
    <source>
        <dbReference type="EMBL" id="EKF21765.1"/>
    </source>
</evidence>
<gene>
    <name evidence="2" type="ORF">C731_4249</name>
</gene>
<evidence type="ECO:0000313" key="3">
    <source>
        <dbReference type="Proteomes" id="UP000006265"/>
    </source>
</evidence>
<dbReference type="InterPro" id="IPR000073">
    <property type="entry name" value="AB_hydrolase_1"/>
</dbReference>
<dbReference type="PANTHER" id="PTHR43433">
    <property type="entry name" value="HYDROLASE, ALPHA/BETA FOLD FAMILY PROTEIN"/>
    <property type="match status" value="1"/>
</dbReference>
<dbReference type="PATRIC" id="fig|1122247.3.peg.4077"/>